<dbReference type="Proteomes" id="UP000826656">
    <property type="component" value="Unassembled WGS sequence"/>
</dbReference>
<organism evidence="1 2">
    <name type="scientific">Solanum tuberosum</name>
    <name type="common">Potato</name>
    <dbReference type="NCBI Taxonomy" id="4113"/>
    <lineage>
        <taxon>Eukaryota</taxon>
        <taxon>Viridiplantae</taxon>
        <taxon>Streptophyta</taxon>
        <taxon>Embryophyta</taxon>
        <taxon>Tracheophyta</taxon>
        <taxon>Spermatophyta</taxon>
        <taxon>Magnoliopsida</taxon>
        <taxon>eudicotyledons</taxon>
        <taxon>Gunneridae</taxon>
        <taxon>Pentapetalae</taxon>
        <taxon>asterids</taxon>
        <taxon>lamiids</taxon>
        <taxon>Solanales</taxon>
        <taxon>Solanaceae</taxon>
        <taxon>Solanoideae</taxon>
        <taxon>Solaneae</taxon>
        <taxon>Solanum</taxon>
    </lineage>
</organism>
<sequence length="792" mass="88537">MYMLSCEDLSVTTSLAPRVRDKNQAKETIVYFRKRKTKEAEEVVANVVASSAQQTLKAWTPWGSSWATAKELLSAIFILFQEGRAYSPNSSMLNTRQSKGGGAVNAKIISDNLEEERNTWNPYDESTNESLLVQPTQQETNGIQLALVHERNIDYAISPLKFAKDLGGTAQRPAHTRVHESTLDAAREGNMTRKENNNIMSIADYCAQRGNKGTSISERSLNSRSEEMANFLGTSNDHSSGQKLQFQNMNQNQAKETIVYFRKRETKETEKVVANVVASSAQQEANTIEGGRAYSPNSSMLNTRQSKGGGAVNAKIISDNLEEERNTWNPYDESTKESLLVQPTQQETYGIQLALVHERNIDYAISPLEFAKDLGGTAQRLAHTRVRESTLDAAREGNMTRKENNNIMSIADYCAQRGNKGISISERSLNSRSEEMANFLGTSNDHSRGQNLQFQNMNQVSPNYLLSNGMKEMSVRPSHHKRRIIVHPSRIIGPSRFSPNYEQNMQRTSVSAPRNFSSINLLKGNENTSSLTGEELLNDQDLLSTDQGLSSEEQRLPQSPYSQVGNYQNMQRTPESATSDFSHLGLLMEGEDISTLTYDLYGTQPLSTQHSLSSEGQMVQQWSCSQVGNYQFGNSSAGQMVQQWPWSQVGNYQLGNSSEGQRVQKLPISQVRNGQFGNSSAGQRVLELPISQVGNDLFGNSSAGQMRQQWPVSQEGNDQFGNLSAEQMVQQQPCSQVGNYTFENSLQQISLQNHQNQVLPQPEEISFRELLARDDISYMDLLTREDLLISWT</sequence>
<evidence type="ECO:0000313" key="1">
    <source>
        <dbReference type="EMBL" id="KAH0784510.1"/>
    </source>
</evidence>
<protein>
    <submittedName>
        <fullName evidence="1">Uncharacterized protein</fullName>
    </submittedName>
</protein>
<gene>
    <name evidence="1" type="ORF">KY290_004108</name>
</gene>
<keyword evidence="2" id="KW-1185">Reference proteome</keyword>
<evidence type="ECO:0000313" key="2">
    <source>
        <dbReference type="Proteomes" id="UP000826656"/>
    </source>
</evidence>
<comment type="caution">
    <text evidence="1">The sequence shown here is derived from an EMBL/GenBank/DDBJ whole genome shotgun (WGS) entry which is preliminary data.</text>
</comment>
<name>A0ABQ7WUT6_SOLTU</name>
<proteinExistence type="predicted"/>
<accession>A0ABQ7WUT6</accession>
<reference evidence="1 2" key="1">
    <citation type="journal article" date="2021" name="bioRxiv">
        <title>Chromosome-scale and haplotype-resolved genome assembly of a tetraploid potato cultivar.</title>
        <authorList>
            <person name="Sun H."/>
            <person name="Jiao W.-B."/>
            <person name="Krause K."/>
            <person name="Campoy J.A."/>
            <person name="Goel M."/>
            <person name="Folz-Donahue K."/>
            <person name="Kukat C."/>
            <person name="Huettel B."/>
            <person name="Schneeberger K."/>
        </authorList>
    </citation>
    <scope>NUCLEOTIDE SEQUENCE [LARGE SCALE GENOMIC DNA]</scope>
    <source>
        <strain evidence="1">SolTubOtavaFocal</strain>
        <tissue evidence="1">Leaves</tissue>
    </source>
</reference>
<dbReference type="EMBL" id="JAIVGD010000001">
    <property type="protein sequence ID" value="KAH0784510.1"/>
    <property type="molecule type" value="Genomic_DNA"/>
</dbReference>